<evidence type="ECO:0000256" key="6">
    <source>
        <dbReference type="ARBA" id="ARBA00022692"/>
    </source>
</evidence>
<dbReference type="PANTHER" id="PTHR24286:SF37">
    <property type="entry name" value="CYTOCHROME P450 724B1"/>
    <property type="match status" value="1"/>
</dbReference>
<dbReference type="GO" id="GO:0016125">
    <property type="term" value="P:sterol metabolic process"/>
    <property type="evidence" value="ECO:0007669"/>
    <property type="project" value="TreeGrafter"/>
</dbReference>
<comment type="pathway">
    <text evidence="12">Plant hormone biosynthesis; brassinosteroid biosynthesis.</text>
</comment>
<dbReference type="GO" id="GO:0016020">
    <property type="term" value="C:membrane"/>
    <property type="evidence" value="ECO:0007669"/>
    <property type="project" value="UniProtKB-SubCell"/>
</dbReference>
<dbReference type="PRINTS" id="PR00385">
    <property type="entry name" value="P450"/>
</dbReference>
<dbReference type="Pfam" id="PF00067">
    <property type="entry name" value="p450"/>
    <property type="match status" value="1"/>
</dbReference>
<comment type="subcellular location">
    <subcellularLocation>
        <location evidence="2">Membrane</location>
    </subcellularLocation>
</comment>
<dbReference type="EMBL" id="CM008052">
    <property type="protein sequence ID" value="PAN38625.1"/>
    <property type="molecule type" value="Genomic_DNA"/>
</dbReference>
<evidence type="ECO:0000256" key="4">
    <source>
        <dbReference type="ARBA" id="ARBA00010617"/>
    </source>
</evidence>
<keyword evidence="6" id="KW-0812">Transmembrane</keyword>
<evidence type="ECO:0000256" key="5">
    <source>
        <dbReference type="ARBA" id="ARBA00022617"/>
    </source>
</evidence>
<evidence type="ECO:0000256" key="18">
    <source>
        <dbReference type="RuleBase" id="RU000461"/>
    </source>
</evidence>
<dbReference type="GO" id="GO:0005506">
    <property type="term" value="F:iron ion binding"/>
    <property type="evidence" value="ECO:0007669"/>
    <property type="project" value="InterPro"/>
</dbReference>
<keyword evidence="10 18" id="KW-0503">Monooxygenase</keyword>
<dbReference type="CDD" id="cd11043">
    <property type="entry name" value="CYP90-like"/>
    <property type="match status" value="1"/>
</dbReference>
<dbReference type="Proteomes" id="UP000243499">
    <property type="component" value="Chromosome 7"/>
</dbReference>
<dbReference type="PROSITE" id="PS00086">
    <property type="entry name" value="CYTOCHROME_P450"/>
    <property type="match status" value="1"/>
</dbReference>
<gene>
    <name evidence="19" type="ORF">PAHAL_7G185400</name>
</gene>
<comment type="pathway">
    <text evidence="3">Hormone biosynthesis.</text>
</comment>
<dbReference type="PRINTS" id="PR00463">
    <property type="entry name" value="EP450I"/>
</dbReference>
<dbReference type="Gene3D" id="1.10.630.10">
    <property type="entry name" value="Cytochrome P450"/>
    <property type="match status" value="1"/>
</dbReference>
<comment type="catalytic activity">
    <reaction evidence="13">
        <text>campesterol + reduced [NADPH--hemoprotein reductase] + O2 = (22S)-22-hydroxycampesterol + oxidized [NADPH--hemoprotein reductase] + H2O + H(+)</text>
        <dbReference type="Rhea" id="RHEA:69835"/>
        <dbReference type="Rhea" id="RHEA-COMP:11964"/>
        <dbReference type="Rhea" id="RHEA-COMP:11965"/>
        <dbReference type="ChEBI" id="CHEBI:15377"/>
        <dbReference type="ChEBI" id="CHEBI:15378"/>
        <dbReference type="ChEBI" id="CHEBI:15379"/>
        <dbReference type="ChEBI" id="CHEBI:28623"/>
        <dbReference type="ChEBI" id="CHEBI:57618"/>
        <dbReference type="ChEBI" id="CHEBI:58210"/>
        <dbReference type="ChEBI" id="CHEBI:72331"/>
    </reaction>
    <physiologicalReaction direction="left-to-right" evidence="13">
        <dbReference type="Rhea" id="RHEA:69836"/>
    </physiologicalReaction>
</comment>
<evidence type="ECO:0000256" key="13">
    <source>
        <dbReference type="ARBA" id="ARBA00052777"/>
    </source>
</evidence>
<evidence type="ECO:0000256" key="11">
    <source>
        <dbReference type="ARBA" id="ARBA00023136"/>
    </source>
</evidence>
<dbReference type="FunFam" id="1.10.630.10:FF:000057">
    <property type="entry name" value="Cytochrome P450 724B1"/>
    <property type="match status" value="1"/>
</dbReference>
<evidence type="ECO:0000256" key="16">
    <source>
        <dbReference type="ARBA" id="ARBA00077474"/>
    </source>
</evidence>
<accession>A0A2S3I7K5</accession>
<keyword evidence="7 17" id="KW-0479">Metal-binding</keyword>
<comment type="cofactor">
    <cofactor evidence="1 17">
        <name>heme</name>
        <dbReference type="ChEBI" id="CHEBI:30413"/>
    </cofactor>
</comment>
<comment type="similarity">
    <text evidence="4 18">Belongs to the cytochrome P450 family.</text>
</comment>
<evidence type="ECO:0000256" key="9">
    <source>
        <dbReference type="ARBA" id="ARBA00023004"/>
    </source>
</evidence>
<dbReference type="InterPro" id="IPR001128">
    <property type="entry name" value="Cyt_P450"/>
</dbReference>
<evidence type="ECO:0000256" key="15">
    <source>
        <dbReference type="ARBA" id="ARBA00067336"/>
    </source>
</evidence>
<evidence type="ECO:0000313" key="19">
    <source>
        <dbReference type="EMBL" id="PAN38625.1"/>
    </source>
</evidence>
<dbReference type="InterPro" id="IPR017972">
    <property type="entry name" value="Cyt_P450_CS"/>
</dbReference>
<evidence type="ECO:0000256" key="3">
    <source>
        <dbReference type="ARBA" id="ARBA00004972"/>
    </source>
</evidence>
<evidence type="ECO:0000256" key="7">
    <source>
        <dbReference type="ARBA" id="ARBA00022723"/>
    </source>
</evidence>
<dbReference type="InterPro" id="IPR002401">
    <property type="entry name" value="Cyt_P450_E_grp-I"/>
</dbReference>
<feature type="binding site" description="axial binding residue" evidence="17">
    <location>
        <position position="431"/>
    </location>
    <ligand>
        <name>heme</name>
        <dbReference type="ChEBI" id="CHEBI:30413"/>
    </ligand>
    <ligandPart>
        <name>Fe</name>
        <dbReference type="ChEBI" id="CHEBI:18248"/>
    </ligandPart>
</feature>
<keyword evidence="9 17" id="KW-0408">Iron</keyword>
<dbReference type="SUPFAM" id="SSF48264">
    <property type="entry name" value="Cytochrome P450"/>
    <property type="match status" value="1"/>
</dbReference>
<evidence type="ECO:0000256" key="17">
    <source>
        <dbReference type="PIRSR" id="PIRSR602401-1"/>
    </source>
</evidence>
<dbReference type="Gramene" id="PAN38625">
    <property type="protein sequence ID" value="PAN38625"/>
    <property type="gene ID" value="PAHAL_7G185400"/>
</dbReference>
<evidence type="ECO:0000256" key="12">
    <source>
        <dbReference type="ARBA" id="ARBA00037910"/>
    </source>
</evidence>
<protein>
    <recommendedName>
        <fullName evidence="15">Cytochrome P450 724B1</fullName>
    </recommendedName>
    <alternativeName>
        <fullName evidence="16">(22S)-22-hydroxycampesterol synthase</fullName>
    </alternativeName>
</protein>
<sequence>MMAGELALAALAILLASLLALVLSHFLPLLLKPKAPRGSFGWPLVGETLRFLAPHASNTLGGFLEDHCARYGRVFKSHLFCTPTVVSCDQDLNHFILQNEERLFQCSYPRPIHGILGKSSMLVVLGEDHKRLRNLALALVTSTKLKPSYLGDIEKIALHVVGSWRQQAAEGSKEDSGGGRVVAFCEEARKFAFSVIVKQVLGLSPEEPVTARILEDFLAFMKGLISFPLYIPGTPYAKAVQARERISSTVKGIIEERRSPGSCKKGDFLDVLLSSNELSDEEKVSFVLDSLLGGYETTSLLISMVVYFLGQSADDLDLVKREHDSIRSNKGKEESLTSEDYKKMEYTQHVINEALRCGNIVKFVHRKALKDVRYKEYLIPSGWKVLPVFSAVHLNPSLHGNAHHFQPCRWEGSSQGTSKRFTPFGGGPRLCPGSELAKVEAAFFLHHLVLNYRWRIDGDDIPMAYPYVEFQRGLPVEIEPICPET</sequence>
<keyword evidence="8" id="KW-1133">Transmembrane helix</keyword>
<reference evidence="19" key="1">
    <citation type="submission" date="2018-04" db="EMBL/GenBank/DDBJ databases">
        <title>WGS assembly of Panicum hallii.</title>
        <authorList>
            <person name="Lovell J."/>
            <person name="Jenkins J."/>
            <person name="Lowry D."/>
            <person name="Mamidi S."/>
            <person name="Sreedasyam A."/>
            <person name="Weng X."/>
            <person name="Barry K."/>
            <person name="Bonette J."/>
            <person name="Campitelli B."/>
            <person name="Daum C."/>
            <person name="Gordon S."/>
            <person name="Gould B."/>
            <person name="Lipzen A."/>
            <person name="Macqueen A."/>
            <person name="Palacio-Mejia J."/>
            <person name="Plott C."/>
            <person name="Shakirov E."/>
            <person name="Shu S."/>
            <person name="Yoshinaga Y."/>
            <person name="Zane M."/>
            <person name="Rokhsar D."/>
            <person name="Grimwood J."/>
            <person name="Schmutz J."/>
            <person name="Juenger T."/>
        </authorList>
    </citation>
    <scope>NUCLEOTIDE SEQUENCE [LARGE SCALE GENOMIC DNA]</scope>
    <source>
        <strain evidence="19">FIL2</strain>
    </source>
</reference>
<dbReference type="GO" id="GO:0010268">
    <property type="term" value="P:brassinosteroid homeostasis"/>
    <property type="evidence" value="ECO:0007669"/>
    <property type="project" value="TreeGrafter"/>
</dbReference>
<proteinExistence type="inferred from homology"/>
<comment type="pathway">
    <text evidence="14">Steroid biosynthesis.</text>
</comment>
<evidence type="ECO:0000256" key="2">
    <source>
        <dbReference type="ARBA" id="ARBA00004370"/>
    </source>
</evidence>
<dbReference type="PANTHER" id="PTHR24286">
    <property type="entry name" value="CYTOCHROME P450 26"/>
    <property type="match status" value="1"/>
</dbReference>
<evidence type="ECO:0000256" key="1">
    <source>
        <dbReference type="ARBA" id="ARBA00001971"/>
    </source>
</evidence>
<keyword evidence="18" id="KW-0560">Oxidoreductase</keyword>
<dbReference type="GO" id="GO:0016132">
    <property type="term" value="P:brassinosteroid biosynthetic process"/>
    <property type="evidence" value="ECO:0007669"/>
    <property type="project" value="TreeGrafter"/>
</dbReference>
<dbReference type="GO" id="GO:0016705">
    <property type="term" value="F:oxidoreductase activity, acting on paired donors, with incorporation or reduction of molecular oxygen"/>
    <property type="evidence" value="ECO:0007669"/>
    <property type="project" value="InterPro"/>
</dbReference>
<evidence type="ECO:0000256" key="14">
    <source>
        <dbReference type="ARBA" id="ARBA00060577"/>
    </source>
</evidence>
<dbReference type="InterPro" id="IPR036396">
    <property type="entry name" value="Cyt_P450_sf"/>
</dbReference>
<evidence type="ECO:0000256" key="10">
    <source>
        <dbReference type="ARBA" id="ARBA00023033"/>
    </source>
</evidence>
<dbReference type="GO" id="GO:0004497">
    <property type="term" value="F:monooxygenase activity"/>
    <property type="evidence" value="ECO:0007669"/>
    <property type="project" value="UniProtKB-KW"/>
</dbReference>
<evidence type="ECO:0000256" key="8">
    <source>
        <dbReference type="ARBA" id="ARBA00022989"/>
    </source>
</evidence>
<keyword evidence="11" id="KW-0472">Membrane</keyword>
<organism evidence="19">
    <name type="scientific">Panicum hallii</name>
    <dbReference type="NCBI Taxonomy" id="206008"/>
    <lineage>
        <taxon>Eukaryota</taxon>
        <taxon>Viridiplantae</taxon>
        <taxon>Streptophyta</taxon>
        <taxon>Embryophyta</taxon>
        <taxon>Tracheophyta</taxon>
        <taxon>Spermatophyta</taxon>
        <taxon>Magnoliopsida</taxon>
        <taxon>Liliopsida</taxon>
        <taxon>Poales</taxon>
        <taxon>Poaceae</taxon>
        <taxon>PACMAD clade</taxon>
        <taxon>Panicoideae</taxon>
        <taxon>Panicodae</taxon>
        <taxon>Paniceae</taxon>
        <taxon>Panicinae</taxon>
        <taxon>Panicum</taxon>
        <taxon>Panicum sect. Panicum</taxon>
    </lineage>
</organism>
<keyword evidence="5 17" id="KW-0349">Heme</keyword>
<dbReference type="GO" id="GO:0020037">
    <property type="term" value="F:heme binding"/>
    <property type="evidence" value="ECO:0007669"/>
    <property type="project" value="InterPro"/>
</dbReference>
<dbReference type="AlphaFoldDB" id="A0A2S3I7K5"/>
<name>A0A2S3I7K5_9POAL</name>